<sequence length="37" mass="4024">MMDFLLAVKPDGHDRITNIFIYPTAGTADNLSTGQKA</sequence>
<accession>A0A0A1VS44</accession>
<reference evidence="2" key="1">
    <citation type="journal article" date="2015" name="Genome">
        <title>Whole Genome Sequence of the Non-Microcystin-Producing Microcystis aeruginosa Strain NIES-44.</title>
        <authorList>
            <person name="Okano K."/>
            <person name="Miyata N."/>
            <person name="Ozaki Y."/>
        </authorList>
    </citation>
    <scope>NUCLEOTIDE SEQUENCE [LARGE SCALE GENOMIC DNA]</scope>
    <source>
        <strain evidence="2">NIES-44</strain>
    </source>
</reference>
<dbReference type="Proteomes" id="UP000030321">
    <property type="component" value="Unassembled WGS sequence"/>
</dbReference>
<dbReference type="EMBL" id="BBPA01000019">
    <property type="protein sequence ID" value="GAL92116.1"/>
    <property type="molecule type" value="Genomic_DNA"/>
</dbReference>
<protein>
    <submittedName>
        <fullName evidence="1">Uncharacterized protein</fullName>
    </submittedName>
</protein>
<evidence type="ECO:0000313" key="1">
    <source>
        <dbReference type="EMBL" id="GAL92116.1"/>
    </source>
</evidence>
<comment type="caution">
    <text evidence="1">The sequence shown here is derived from an EMBL/GenBank/DDBJ whole genome shotgun (WGS) entry which is preliminary data.</text>
</comment>
<name>A0A0A1VS44_MICAE</name>
<organism evidence="1 2">
    <name type="scientific">Microcystis aeruginosa NIES-44</name>
    <dbReference type="NCBI Taxonomy" id="449439"/>
    <lineage>
        <taxon>Bacteria</taxon>
        <taxon>Bacillati</taxon>
        <taxon>Cyanobacteriota</taxon>
        <taxon>Cyanophyceae</taxon>
        <taxon>Oscillatoriophycideae</taxon>
        <taxon>Chroococcales</taxon>
        <taxon>Microcystaceae</taxon>
        <taxon>Microcystis</taxon>
    </lineage>
</organism>
<gene>
    <name evidence="1" type="ORF">N44_00404</name>
</gene>
<proteinExistence type="predicted"/>
<evidence type="ECO:0000313" key="2">
    <source>
        <dbReference type="Proteomes" id="UP000030321"/>
    </source>
</evidence>
<dbReference type="AlphaFoldDB" id="A0A0A1VS44"/>